<evidence type="ECO:0000256" key="4">
    <source>
        <dbReference type="ARBA" id="ARBA00017871"/>
    </source>
</evidence>
<dbReference type="GO" id="GO:0050361">
    <property type="term" value="F:tryptophan 2-monooxygenase activity"/>
    <property type="evidence" value="ECO:0007669"/>
    <property type="project" value="UniProtKB-EC"/>
</dbReference>
<dbReference type="PATRIC" id="fig|1280953.3.peg.4000"/>
<dbReference type="EMBL" id="ARYL01000078">
    <property type="protein sequence ID" value="KCZ99122.1"/>
    <property type="molecule type" value="Genomic_DNA"/>
</dbReference>
<name>A0A059G1U7_9PROT</name>
<evidence type="ECO:0000313" key="8">
    <source>
        <dbReference type="EMBL" id="KCZ99122.1"/>
    </source>
</evidence>
<dbReference type="PANTHER" id="PTHR10742">
    <property type="entry name" value="FLAVIN MONOAMINE OXIDASE"/>
    <property type="match status" value="1"/>
</dbReference>
<dbReference type="EC" id="1.13.12.3" evidence="3"/>
<dbReference type="Proteomes" id="UP000024942">
    <property type="component" value="Unassembled WGS sequence"/>
</dbReference>
<feature type="domain" description="Amine oxidase" evidence="7">
    <location>
        <begin position="21"/>
        <end position="257"/>
    </location>
</feature>
<evidence type="ECO:0000256" key="6">
    <source>
        <dbReference type="ARBA" id="ARBA00047321"/>
    </source>
</evidence>
<dbReference type="Pfam" id="PF01593">
    <property type="entry name" value="Amino_oxidase"/>
    <property type="match status" value="1"/>
</dbReference>
<dbReference type="SUPFAM" id="SSF51905">
    <property type="entry name" value="FAD/NAD(P)-binding domain"/>
    <property type="match status" value="1"/>
</dbReference>
<comment type="pathway">
    <text evidence="1">Plant hormone metabolism; auxin biosynthesis.</text>
</comment>
<dbReference type="PANTHER" id="PTHR10742:SF410">
    <property type="entry name" value="LYSINE-SPECIFIC HISTONE DEMETHYLASE 2"/>
    <property type="match status" value="1"/>
</dbReference>
<keyword evidence="9" id="KW-1185">Reference proteome</keyword>
<evidence type="ECO:0000256" key="2">
    <source>
        <dbReference type="ARBA" id="ARBA00005833"/>
    </source>
</evidence>
<dbReference type="Gene3D" id="3.30.70.1990">
    <property type="match status" value="1"/>
</dbReference>
<evidence type="ECO:0000256" key="3">
    <source>
        <dbReference type="ARBA" id="ARBA00012535"/>
    </source>
</evidence>
<reference evidence="8 9" key="1">
    <citation type="journal article" date="2014" name="Antonie Van Leeuwenhoek">
        <title>Hyphomonas beringensis sp. nov. and Hyphomonas chukchiensis sp. nov., isolated from surface seawater of the Bering Sea and Chukchi Sea.</title>
        <authorList>
            <person name="Li C."/>
            <person name="Lai Q."/>
            <person name="Li G."/>
            <person name="Dong C."/>
            <person name="Wang J."/>
            <person name="Liao Y."/>
            <person name="Shao Z."/>
        </authorList>
    </citation>
    <scope>NUCLEOTIDE SEQUENCE [LARGE SCALE GENOMIC DNA]</scope>
    <source>
        <strain evidence="8 9">SCH89</strain>
    </source>
</reference>
<evidence type="ECO:0000313" key="9">
    <source>
        <dbReference type="Proteomes" id="UP000024942"/>
    </source>
</evidence>
<dbReference type="RefSeq" id="WP_035542114.1">
    <property type="nucleotide sequence ID" value="NZ_ARYL01000078.1"/>
</dbReference>
<dbReference type="InterPro" id="IPR002937">
    <property type="entry name" value="Amino_oxidase"/>
</dbReference>
<dbReference type="GO" id="GO:0009851">
    <property type="term" value="P:auxin biosynthetic process"/>
    <property type="evidence" value="ECO:0007669"/>
    <property type="project" value="UniProtKB-KW"/>
</dbReference>
<proteinExistence type="inferred from homology"/>
<protein>
    <recommendedName>
        <fullName evidence="4">Tryptophan 2-monooxygenase</fullName>
        <ecNumber evidence="3">1.13.12.3</ecNumber>
    </recommendedName>
</protein>
<accession>A0A059G1U7</accession>
<dbReference type="Gene3D" id="3.50.50.60">
    <property type="entry name" value="FAD/NAD(P)-binding domain"/>
    <property type="match status" value="1"/>
</dbReference>
<dbReference type="Gene3D" id="1.10.405.20">
    <property type="match status" value="1"/>
</dbReference>
<comment type="catalytic activity">
    <reaction evidence="6">
        <text>L-tryptophan + O2 = indole-3-acetamide + CO2 + H2O</text>
        <dbReference type="Rhea" id="RHEA:16165"/>
        <dbReference type="ChEBI" id="CHEBI:15377"/>
        <dbReference type="ChEBI" id="CHEBI:15379"/>
        <dbReference type="ChEBI" id="CHEBI:16031"/>
        <dbReference type="ChEBI" id="CHEBI:16526"/>
        <dbReference type="ChEBI" id="CHEBI:57912"/>
        <dbReference type="EC" id="1.13.12.3"/>
    </reaction>
</comment>
<evidence type="ECO:0000256" key="1">
    <source>
        <dbReference type="ARBA" id="ARBA00004814"/>
    </source>
</evidence>
<dbReference type="InterPro" id="IPR036188">
    <property type="entry name" value="FAD/NAD-bd_sf"/>
</dbReference>
<dbReference type="OrthoDB" id="9790219at2"/>
<gene>
    <name evidence="8" type="ORF">HOC_20096</name>
</gene>
<dbReference type="AlphaFoldDB" id="A0A059G1U7"/>
<comment type="similarity">
    <text evidence="2">Belongs to the tryptophan 2-monooxygenase family.</text>
</comment>
<comment type="caution">
    <text evidence="8">The sequence shown here is derived from an EMBL/GenBank/DDBJ whole genome shotgun (WGS) entry which is preliminary data.</text>
</comment>
<evidence type="ECO:0000259" key="7">
    <source>
        <dbReference type="Pfam" id="PF01593"/>
    </source>
</evidence>
<dbReference type="InterPro" id="IPR050281">
    <property type="entry name" value="Flavin_monoamine_oxidase"/>
</dbReference>
<organism evidence="8 9">
    <name type="scientific">Hyphomonas oceanitis SCH89</name>
    <dbReference type="NCBI Taxonomy" id="1280953"/>
    <lineage>
        <taxon>Bacteria</taxon>
        <taxon>Pseudomonadati</taxon>
        <taxon>Pseudomonadota</taxon>
        <taxon>Alphaproteobacteria</taxon>
        <taxon>Hyphomonadales</taxon>
        <taxon>Hyphomonadaceae</taxon>
        <taxon>Hyphomonas</taxon>
    </lineage>
</organism>
<sequence length="434" mass="47804">MGHSVDTPNPLKIAIIGAGPAGLSAAHFLMQRGIRATVFEANDRIGGKSFSILNGDNLNEMGTCYTTRSHTMIKGWMKDNGITLKRLGVALYDGEPVVNYVKHGPGAPLPFQVLRFIRKAAILRKGIKQRPDDPEIMKEASLSTIEWVRALNIPKIERAMHRIQTTQGYGYVDKATIGQTVQWCDLQYVLSGVLNDLHMPEQGWTTFWQRFARSFDVRLGTPVLGIDRSGPKPVIYTRDGKHVFDAVLSTIPMQLFTSIAKATELEQRVAESIAWQTYTTTLLASNDWFTGHQVIGYSRASKDSSLQGAILGGRAEGESADLGGRLYVTGQFSESLTPEELREILHADAAHLGFTINNVILQKSWQYFPQYKADAVAHGLFGDLLRVQGHNSTWFSGSTFSHELVSSVVGRSEIVVRDMTAALSGQQKPVSADA</sequence>
<dbReference type="eggNOG" id="COG1232">
    <property type="taxonomic scope" value="Bacteria"/>
</dbReference>
<keyword evidence="5" id="KW-0073">Auxin biosynthesis</keyword>
<dbReference type="PRINTS" id="PR00419">
    <property type="entry name" value="ADXRDTASE"/>
</dbReference>
<evidence type="ECO:0000256" key="5">
    <source>
        <dbReference type="ARBA" id="ARBA00023070"/>
    </source>
</evidence>
<dbReference type="STRING" id="1280953.HOC_20096"/>